<keyword evidence="5 7" id="KW-1133">Transmembrane helix</keyword>
<feature type="transmembrane region" description="Helical" evidence="7">
    <location>
        <begin position="31"/>
        <end position="52"/>
    </location>
</feature>
<dbReference type="RefSeq" id="WP_211168530.1">
    <property type="nucleotide sequence ID" value="NZ_SNVV01000001.1"/>
</dbReference>
<feature type="transmembrane region" description="Helical" evidence="7">
    <location>
        <begin position="67"/>
        <end position="85"/>
    </location>
</feature>
<evidence type="ECO:0000256" key="6">
    <source>
        <dbReference type="ARBA" id="ARBA00023136"/>
    </source>
</evidence>
<evidence type="ECO:0000256" key="2">
    <source>
        <dbReference type="ARBA" id="ARBA00022448"/>
    </source>
</evidence>
<evidence type="ECO:0000256" key="1">
    <source>
        <dbReference type="ARBA" id="ARBA00004651"/>
    </source>
</evidence>
<feature type="domain" description="Tripartite ATP-independent periplasmic transporters DctQ component" evidence="8">
    <location>
        <begin position="43"/>
        <end position="172"/>
    </location>
</feature>
<organism evidence="9 10">
    <name type="scientific">Azoarcus indigens</name>
    <dbReference type="NCBI Taxonomy" id="29545"/>
    <lineage>
        <taxon>Bacteria</taxon>
        <taxon>Pseudomonadati</taxon>
        <taxon>Pseudomonadota</taxon>
        <taxon>Betaproteobacteria</taxon>
        <taxon>Rhodocyclales</taxon>
        <taxon>Zoogloeaceae</taxon>
        <taxon>Azoarcus</taxon>
    </lineage>
</organism>
<evidence type="ECO:0000256" key="7">
    <source>
        <dbReference type="RuleBase" id="RU369079"/>
    </source>
</evidence>
<feature type="transmembrane region" description="Helical" evidence="7">
    <location>
        <begin position="105"/>
        <end position="127"/>
    </location>
</feature>
<keyword evidence="6 7" id="KW-0472">Membrane</keyword>
<reference evidence="9 10" key="1">
    <citation type="submission" date="2019-03" db="EMBL/GenBank/DDBJ databases">
        <title>Genomic Encyclopedia of Type Strains, Phase IV (KMG-IV): sequencing the most valuable type-strain genomes for metagenomic binning, comparative biology and taxonomic classification.</title>
        <authorList>
            <person name="Goeker M."/>
        </authorList>
    </citation>
    <scope>NUCLEOTIDE SEQUENCE [LARGE SCALE GENOMIC DNA]</scope>
    <source>
        <strain evidence="9 10">DSM 12121</strain>
    </source>
</reference>
<dbReference type="GO" id="GO:0005886">
    <property type="term" value="C:plasma membrane"/>
    <property type="evidence" value="ECO:0007669"/>
    <property type="project" value="UniProtKB-SubCell"/>
</dbReference>
<dbReference type="InterPro" id="IPR055348">
    <property type="entry name" value="DctQ"/>
</dbReference>
<feature type="transmembrane region" description="Helical" evidence="7">
    <location>
        <begin position="147"/>
        <end position="170"/>
    </location>
</feature>
<accession>A0A4R6EH76</accession>
<gene>
    <name evidence="9" type="ORF">C7389_101549</name>
</gene>
<proteinExistence type="inferred from homology"/>
<keyword evidence="2 7" id="KW-0813">Transport</keyword>
<sequence>MQELQALEAGPEAGSEAFGPLGRMLLGAAKAMAVIGGLIFTGLVVMSLVSIVGRKLFSWAVPGDMEVLQMCAAFAAASFFAYCHLIHGDVKVDFFTAHMARRKVLALDAVGSLLIAGFGALLTWRTWVGAMSIREVGETSPILGWPVWVAQALMVPGFILLTAAGLYMACHHLAAMREGRQ</sequence>
<keyword evidence="10" id="KW-1185">Reference proteome</keyword>
<comment type="function">
    <text evidence="7">Part of the tripartite ATP-independent periplasmic (TRAP) transport system.</text>
</comment>
<evidence type="ECO:0000256" key="5">
    <source>
        <dbReference type="ARBA" id="ARBA00022989"/>
    </source>
</evidence>
<comment type="similarity">
    <text evidence="7">Belongs to the TRAP transporter small permease family.</text>
</comment>
<dbReference type="AlphaFoldDB" id="A0A4R6EH76"/>
<dbReference type="EMBL" id="SNVV01000001">
    <property type="protein sequence ID" value="TDN57163.1"/>
    <property type="molecule type" value="Genomic_DNA"/>
</dbReference>
<dbReference type="GO" id="GO:0022857">
    <property type="term" value="F:transmembrane transporter activity"/>
    <property type="evidence" value="ECO:0007669"/>
    <property type="project" value="UniProtKB-UniRule"/>
</dbReference>
<evidence type="ECO:0000313" key="10">
    <source>
        <dbReference type="Proteomes" id="UP000295129"/>
    </source>
</evidence>
<keyword evidence="7" id="KW-0997">Cell inner membrane</keyword>
<keyword evidence="4 7" id="KW-0812">Transmembrane</keyword>
<evidence type="ECO:0000256" key="3">
    <source>
        <dbReference type="ARBA" id="ARBA00022475"/>
    </source>
</evidence>
<evidence type="ECO:0000259" key="8">
    <source>
        <dbReference type="Pfam" id="PF04290"/>
    </source>
</evidence>
<protein>
    <recommendedName>
        <fullName evidence="7">TRAP transporter small permease protein</fullName>
    </recommendedName>
</protein>
<evidence type="ECO:0000313" key="9">
    <source>
        <dbReference type="EMBL" id="TDN57163.1"/>
    </source>
</evidence>
<comment type="subunit">
    <text evidence="7">The complex comprises the extracytoplasmic solute receptor protein and the two transmembrane proteins.</text>
</comment>
<name>A0A4R6EH76_9RHOO</name>
<comment type="caution">
    <text evidence="9">The sequence shown here is derived from an EMBL/GenBank/DDBJ whole genome shotgun (WGS) entry which is preliminary data.</text>
</comment>
<evidence type="ECO:0000256" key="4">
    <source>
        <dbReference type="ARBA" id="ARBA00022692"/>
    </source>
</evidence>
<keyword evidence="3" id="KW-1003">Cell membrane</keyword>
<comment type="subcellular location">
    <subcellularLocation>
        <location evidence="7">Cell inner membrane</location>
        <topology evidence="7">Multi-pass membrane protein</topology>
    </subcellularLocation>
    <subcellularLocation>
        <location evidence="1">Cell membrane</location>
        <topology evidence="1">Multi-pass membrane protein</topology>
    </subcellularLocation>
</comment>
<dbReference type="Proteomes" id="UP000295129">
    <property type="component" value="Unassembled WGS sequence"/>
</dbReference>
<dbReference type="Pfam" id="PF04290">
    <property type="entry name" value="DctQ"/>
    <property type="match status" value="1"/>
</dbReference>